<accession>A0A250AXZ4</accession>
<dbReference type="KEGG" id="gqu:AWC35_03995"/>
<evidence type="ECO:0000313" key="5">
    <source>
        <dbReference type="Proteomes" id="UP000217182"/>
    </source>
</evidence>
<name>A0A250AXZ4_9GAMM</name>
<dbReference type="InterPro" id="IPR006385">
    <property type="entry name" value="HAD_hydro_SerB1"/>
</dbReference>
<dbReference type="RefSeq" id="WP_095845171.1">
    <property type="nucleotide sequence ID" value="NZ_CP014136.1"/>
</dbReference>
<protein>
    <submittedName>
        <fullName evidence="4">Hydrolase</fullName>
    </submittedName>
</protein>
<reference evidence="4 5" key="1">
    <citation type="submission" date="2016-01" db="EMBL/GenBank/DDBJ databases">
        <authorList>
            <person name="Oliw E.H."/>
        </authorList>
    </citation>
    <scope>NUCLEOTIDE SEQUENCE [LARGE SCALE GENOMIC DNA]</scope>
    <source>
        <strain evidence="4 5">FRB97</strain>
    </source>
</reference>
<gene>
    <name evidence="4" type="ORF">AWC35_03995</name>
</gene>
<proteinExistence type="predicted"/>
<dbReference type="OrthoDB" id="9784466at2"/>
<keyword evidence="3" id="KW-0460">Magnesium</keyword>
<dbReference type="InterPro" id="IPR023214">
    <property type="entry name" value="HAD_sf"/>
</dbReference>
<dbReference type="EMBL" id="CP014136">
    <property type="protein sequence ID" value="ATA18572.1"/>
    <property type="molecule type" value="Genomic_DNA"/>
</dbReference>
<evidence type="ECO:0000313" key="4">
    <source>
        <dbReference type="EMBL" id="ATA18572.1"/>
    </source>
</evidence>
<dbReference type="GO" id="GO:0046872">
    <property type="term" value="F:metal ion binding"/>
    <property type="evidence" value="ECO:0007669"/>
    <property type="project" value="UniProtKB-KW"/>
</dbReference>
<keyword evidence="5" id="KW-1185">Reference proteome</keyword>
<dbReference type="SUPFAM" id="SSF56784">
    <property type="entry name" value="HAD-like"/>
    <property type="match status" value="1"/>
</dbReference>
<dbReference type="Gene3D" id="1.20.1440.100">
    <property type="entry name" value="SG protein - dephosphorylation function"/>
    <property type="match status" value="1"/>
</dbReference>
<sequence>MDLALFDLDETLIDDDSTSLWLRWLVAQGFAPEALQQQEQQLMQRYYQGTLAIEDYMRATLAPLEGLSAKTVAGWIARYVHRDILPRVYPAARERLQWHRERGDYILLVSASGEHLVAPIASQLGADGALAVGVEIEDGRFTGNIYGTPTYQQGKVTRLQQWQAQHPELRFGHSHSYSDSINDKALLAFADSATVINPDSDLHALALQHGWEIRYWER</sequence>
<dbReference type="PANTHER" id="PTHR43344">
    <property type="entry name" value="PHOSPHOSERINE PHOSPHATASE"/>
    <property type="match status" value="1"/>
</dbReference>
<dbReference type="InterPro" id="IPR050582">
    <property type="entry name" value="HAD-like_SerB"/>
</dbReference>
<dbReference type="Gene3D" id="3.40.50.1000">
    <property type="entry name" value="HAD superfamily/HAD-like"/>
    <property type="match status" value="1"/>
</dbReference>
<organism evidence="4 5">
    <name type="scientific">Gibbsiella quercinecans</name>
    <dbReference type="NCBI Taxonomy" id="929813"/>
    <lineage>
        <taxon>Bacteria</taxon>
        <taxon>Pseudomonadati</taxon>
        <taxon>Pseudomonadota</taxon>
        <taxon>Gammaproteobacteria</taxon>
        <taxon>Enterobacterales</taxon>
        <taxon>Yersiniaceae</taxon>
        <taxon>Gibbsiella</taxon>
    </lineage>
</organism>
<dbReference type="GO" id="GO:0016787">
    <property type="term" value="F:hydrolase activity"/>
    <property type="evidence" value="ECO:0007669"/>
    <property type="project" value="UniProtKB-KW"/>
</dbReference>
<dbReference type="InterPro" id="IPR036412">
    <property type="entry name" value="HAD-like_sf"/>
</dbReference>
<dbReference type="AlphaFoldDB" id="A0A250AXZ4"/>
<dbReference type="NCBIfam" id="TIGR01488">
    <property type="entry name" value="HAD-SF-IB"/>
    <property type="match status" value="1"/>
</dbReference>
<evidence type="ECO:0000256" key="1">
    <source>
        <dbReference type="ARBA" id="ARBA00022723"/>
    </source>
</evidence>
<dbReference type="Proteomes" id="UP000217182">
    <property type="component" value="Chromosome"/>
</dbReference>
<dbReference type="PANTHER" id="PTHR43344:SF13">
    <property type="entry name" value="PHOSPHATASE RV3661-RELATED"/>
    <property type="match status" value="1"/>
</dbReference>
<keyword evidence="1" id="KW-0479">Metal-binding</keyword>
<dbReference type="Pfam" id="PF12710">
    <property type="entry name" value="HAD"/>
    <property type="match status" value="1"/>
</dbReference>
<dbReference type="NCBIfam" id="TIGR01490">
    <property type="entry name" value="HAD-SF-IB-hyp1"/>
    <property type="match status" value="1"/>
</dbReference>
<dbReference type="CDD" id="cd02612">
    <property type="entry name" value="HAD_PGPPase"/>
    <property type="match status" value="1"/>
</dbReference>
<evidence type="ECO:0000256" key="3">
    <source>
        <dbReference type="ARBA" id="ARBA00022842"/>
    </source>
</evidence>
<evidence type="ECO:0000256" key="2">
    <source>
        <dbReference type="ARBA" id="ARBA00022801"/>
    </source>
</evidence>
<keyword evidence="2 4" id="KW-0378">Hydrolase</keyword>